<geneLocation type="nucleomorph" evidence="7"/>
<dbReference type="SMART" id="SM00490">
    <property type="entry name" value="HELICc"/>
    <property type="match status" value="1"/>
</dbReference>
<feature type="domain" description="Helicase C-terminal" evidence="6">
    <location>
        <begin position="421"/>
        <end position="611"/>
    </location>
</feature>
<keyword evidence="4" id="KW-0067">ATP-binding</keyword>
<dbReference type="PANTHER" id="PTHR47961">
    <property type="entry name" value="DNA POLYMERASE THETA, PUTATIVE (AFU_ORTHOLOGUE AFUA_1G05260)-RELATED"/>
    <property type="match status" value="1"/>
</dbReference>
<keyword evidence="2" id="KW-0378">Hydrolase</keyword>
<proteinExistence type="predicted"/>
<dbReference type="PANTHER" id="PTHR47961:SF4">
    <property type="entry name" value="ACTIVATING SIGNAL COINTEGRATOR 1 COMPLEX SUBUNIT 3"/>
    <property type="match status" value="1"/>
</dbReference>
<dbReference type="GO" id="GO:0000712">
    <property type="term" value="P:resolution of meiotic recombination intermediates"/>
    <property type="evidence" value="ECO:0007669"/>
    <property type="project" value="TreeGrafter"/>
</dbReference>
<dbReference type="Pfam" id="PF02889">
    <property type="entry name" value="Sec63"/>
    <property type="match status" value="1"/>
</dbReference>
<dbReference type="SUPFAM" id="SSF52540">
    <property type="entry name" value="P-loop containing nucleoside triphosphate hydrolases"/>
    <property type="match status" value="1"/>
</dbReference>
<dbReference type="Gene3D" id="1.10.10.10">
    <property type="entry name" value="Winged helix-like DNA-binding domain superfamily/Winged helix DNA-binding domain"/>
    <property type="match status" value="2"/>
</dbReference>
<dbReference type="PROSITE" id="PS51194">
    <property type="entry name" value="HELICASE_CTER"/>
    <property type="match status" value="1"/>
</dbReference>
<dbReference type="Pfam" id="PF00270">
    <property type="entry name" value="DEAD"/>
    <property type="match status" value="1"/>
</dbReference>
<keyword evidence="1" id="KW-0547">Nucleotide-binding</keyword>
<dbReference type="SUPFAM" id="SSF158702">
    <property type="entry name" value="Sec63 N-terminal domain-like"/>
    <property type="match status" value="1"/>
</dbReference>
<evidence type="ECO:0000259" key="5">
    <source>
        <dbReference type="PROSITE" id="PS51192"/>
    </source>
</evidence>
<accession>A0A0H5BIS5</accession>
<dbReference type="Gene3D" id="3.40.50.300">
    <property type="entry name" value="P-loop containing nucleotide triphosphate hydrolases"/>
    <property type="match status" value="2"/>
</dbReference>
<keyword evidence="7" id="KW-0542">Nucleomorph</keyword>
<dbReference type="InterPro" id="IPR050474">
    <property type="entry name" value="Hel308_SKI2-like"/>
</dbReference>
<dbReference type="FunFam" id="3.40.50.300:FF:003287">
    <property type="entry name" value="U5 small nuclear ribonucleoprotein 200 kDa helicase"/>
    <property type="match status" value="1"/>
</dbReference>
<evidence type="ECO:0000256" key="3">
    <source>
        <dbReference type="ARBA" id="ARBA00022806"/>
    </source>
</evidence>
<dbReference type="InterPro" id="IPR011545">
    <property type="entry name" value="DEAD/DEAH_box_helicase_dom"/>
</dbReference>
<reference evidence="7" key="1">
    <citation type="journal article" date="2015" name="Genome Biol. Evol.">
        <title>Nucleomorph Genome Sequences of Two Chlorarachniophytes, Amorphochlora amoebiformis and Lotharella vacuolata.</title>
        <authorList>
            <person name="Suzuki S."/>
            <person name="Shirato S."/>
            <person name="Hirakawa Y."/>
            <person name="Ishida K."/>
        </authorList>
    </citation>
    <scope>NUCLEOTIDE SEQUENCE</scope>
    <source>
        <strain evidence="7">CCMP2058</strain>
    </source>
</reference>
<dbReference type="SMART" id="SM00973">
    <property type="entry name" value="Sec63"/>
    <property type="match status" value="1"/>
</dbReference>
<dbReference type="InterPro" id="IPR035892">
    <property type="entry name" value="C2_domain_sf"/>
</dbReference>
<dbReference type="InterPro" id="IPR014756">
    <property type="entry name" value="Ig_E-set"/>
</dbReference>
<keyword evidence="3" id="KW-0347">Helicase</keyword>
<dbReference type="EMBL" id="AB996604">
    <property type="protein sequence ID" value="BAS01948.1"/>
    <property type="molecule type" value="Genomic_DNA"/>
</dbReference>
<dbReference type="InterPro" id="IPR036388">
    <property type="entry name" value="WH-like_DNA-bd_sf"/>
</dbReference>
<organism evidence="7">
    <name type="scientific">Amorphochlora amoebiformis</name>
    <dbReference type="NCBI Taxonomy" id="1561963"/>
    <lineage>
        <taxon>Eukaryota</taxon>
        <taxon>Sar</taxon>
        <taxon>Rhizaria</taxon>
        <taxon>Cercozoa</taxon>
        <taxon>Chlorarachniophyceae</taxon>
        <taxon>Amorphochlora</taxon>
    </lineage>
</organism>
<sequence>MDDDKSIIPNRIMKIKQIVNKIILKNIKHKNINNFIETLMKKDINIIKIRLLADFGFSKIGIINFIIKNRVFLLLVLKLIINPNNKLQELSNISSINKINNQLGLKGLKSTSSVIKNSFNFNIDEDYTLNSNHFIKNINYMPKNSFRIIFDSFEEIHFEYKKNYTMLNSNKKLVQHNDFPNWLKIAFPSVSNLNFIQSQVYPVAIWTNSNIFLCSPTGSGKTIVGMLGILRSLKNNIKFFNEIKIKNVLKVIYLAPLKALIKEIYSKYSRVFRSYRVKITDLTTDNFISIQNIKKFFLIITTPEKLDIMSSKSYNLPLISNLELIIVDEMHLLHYSRGVYIERIVSKFISIFRNINKKIRFIGITATFPNFQDASNLLRASLYEGAFYFDESYRICPIYYELVGLKFDCIAKKSIIYNAIVLNKAVISLKNNYQILIFVHTRNGTVETSNIIIKNKEIYELLNVNNIENKVLTNELSLLNNNILKKLIINNIGIHHSGLRSNERVLIEDLFYCGIIKLLVSTSTLAWGVNLPAHTVLIKGTSIYDPSLSKIREINFIDVLQMIGRAGRPQFDIKGHGILLTSYSTLRYYLTLMNNKIPIESCLIGNISNSLISFMSLKLDLLKHSIVTWLKSSYLFIRINKNFSYYLQPYNNVEKKNHIRSYLNEILNSSIEKLLNCFFLFYSPISSSYTLSGIGLIAGYSGVDFLTIDYLNNNVKTYYTDIDFMEYIGMSLEFNNISIHKKEFTLISKMLSIVPIPIRFSLKDSRLKFSVLIQIYIARFTILDSQLENDINFIVNNTKRILLSTIQLAFWRQISSLFDMSIKFYKMINRRMWNVCNPLIQMIQPNEIENSQYLNSYLKEIRSYTNDYLIILKTLFQNSMLKEKHKKLVRLLPNFDISMNINMLNENTISLKGIVKTLFLWNDAIHNDKEYFWITVRDVNNEYIIFKDLIKISKFDNPTSVSINILLGIEIQYGPYLYFSFVSDKWIKNEFEVLIDINTIISNRNDLRNSLSITNLQNFKQKKDFINILSLDQNYSYKKINETRNLEKILSLKKESLLIITNGINKKTIIDLYVIKSIKNTILGSYIIGLILISASGYLQYNPFLKCKRSFCYSNYKSNKNGLNINIYRSSFDNYTPNTNNITFFTYDNIVSKTSLNKFLSSLSLYQYLIIDLTQDQSIILNSNSEIFCSRFITTKKEYQYNQVVLIDHINNTFDILDWFGISYSNIIVFNKVSVKNMIILFKNCESQMSNCFISQILSTTLLNCDFKNSIHDIFLIVILDQSILFKYIMYLKLILFRKNNYTNTLSHNKTNLHDKKKIIKDKFLFCYGLYKIEYLISFLINKTARIFICSPEICPLIPIKFTSISLIGDNQSNKRFDICHTIYKSFIFVLILITNNIKKKPKIIVYSNRNMKNVLANCLQNLYSLESELIGVIDEVLIREIIHSNHYSKQILLNFINWTLMYRCLLRNPLRYGIERSSFLDISTHFNKSIEIVFLFLLKSNIIFMDSKGKMSKLNFAIICEHYNFKITDCWKTLRQLTKILGLKQLVLILSQNTEINDKMALYYSIIKFQTLNTNRKKWKSFVSSSQEMIFNLTYHFINREISQKNLSNIIYTIIDFIYHKIQFFIDFFRSKHDYSQIYSFILKLQLLTNIRIQTYTTNEKITNQKYSRSGSLCLNASVYKIHSNKIFTYISKLHYCKNINFLSVYKNEIINEANSVNRIIYFFTYFYNRSIINFFDKLLFNSGKKLILWVFFINQSNGNIQICKKINYKSYSMFKIFILSNSKNSLILLFNHYLGYKMLI</sequence>
<dbReference type="SUPFAM" id="SSF81296">
    <property type="entry name" value="E set domains"/>
    <property type="match status" value="1"/>
</dbReference>
<dbReference type="Pfam" id="PF00271">
    <property type="entry name" value="Helicase_C"/>
    <property type="match status" value="1"/>
</dbReference>
<protein>
    <submittedName>
        <fullName evidence="7">mRNA splicing factor U5 snRNP 200 kDa</fullName>
    </submittedName>
</protein>
<dbReference type="InterPro" id="IPR001650">
    <property type="entry name" value="Helicase_C-like"/>
</dbReference>
<dbReference type="PROSITE" id="PS51192">
    <property type="entry name" value="HELICASE_ATP_BIND_1"/>
    <property type="match status" value="1"/>
</dbReference>
<evidence type="ECO:0000313" key="7">
    <source>
        <dbReference type="EMBL" id="BAS01948.1"/>
    </source>
</evidence>
<feature type="domain" description="Helicase ATP-binding" evidence="5">
    <location>
        <begin position="202"/>
        <end position="386"/>
    </location>
</feature>
<dbReference type="Gene3D" id="1.10.3380.10">
    <property type="entry name" value="Sec63 N-terminal domain-like domain"/>
    <property type="match status" value="1"/>
</dbReference>
<dbReference type="GO" id="GO:0003678">
    <property type="term" value="F:DNA helicase activity"/>
    <property type="evidence" value="ECO:0007669"/>
    <property type="project" value="TreeGrafter"/>
</dbReference>
<dbReference type="InterPro" id="IPR004179">
    <property type="entry name" value="Sec63-dom"/>
</dbReference>
<name>A0A0H5BIS5_9EUKA</name>
<dbReference type="GO" id="GO:0005634">
    <property type="term" value="C:nucleus"/>
    <property type="evidence" value="ECO:0007669"/>
    <property type="project" value="TreeGrafter"/>
</dbReference>
<evidence type="ECO:0000256" key="1">
    <source>
        <dbReference type="ARBA" id="ARBA00022741"/>
    </source>
</evidence>
<dbReference type="GO" id="GO:0005524">
    <property type="term" value="F:ATP binding"/>
    <property type="evidence" value="ECO:0007669"/>
    <property type="project" value="UniProtKB-KW"/>
</dbReference>
<dbReference type="GO" id="GO:0003676">
    <property type="term" value="F:nucleic acid binding"/>
    <property type="evidence" value="ECO:0007669"/>
    <property type="project" value="InterPro"/>
</dbReference>
<dbReference type="CDD" id="cd18795">
    <property type="entry name" value="SF2_C_Ski2"/>
    <property type="match status" value="1"/>
</dbReference>
<dbReference type="SMART" id="SM00487">
    <property type="entry name" value="DEXDc"/>
    <property type="match status" value="1"/>
</dbReference>
<evidence type="ECO:0000256" key="4">
    <source>
        <dbReference type="ARBA" id="ARBA00022840"/>
    </source>
</evidence>
<dbReference type="InterPro" id="IPR027417">
    <property type="entry name" value="P-loop_NTPase"/>
</dbReference>
<gene>
    <name evidence="7" type="primary">u5snRNP</name>
</gene>
<dbReference type="GO" id="GO:0016787">
    <property type="term" value="F:hydrolase activity"/>
    <property type="evidence" value="ECO:0007669"/>
    <property type="project" value="UniProtKB-KW"/>
</dbReference>
<evidence type="ECO:0000259" key="6">
    <source>
        <dbReference type="PROSITE" id="PS51194"/>
    </source>
</evidence>
<dbReference type="Gene3D" id="2.60.40.150">
    <property type="entry name" value="C2 domain"/>
    <property type="match status" value="1"/>
</dbReference>
<evidence type="ECO:0000256" key="2">
    <source>
        <dbReference type="ARBA" id="ARBA00022801"/>
    </source>
</evidence>
<dbReference type="InterPro" id="IPR014001">
    <property type="entry name" value="Helicase_ATP-bd"/>
</dbReference>